<name>H1RZX5_9BURK</name>
<proteinExistence type="predicted"/>
<evidence type="ECO:0000313" key="2">
    <source>
        <dbReference type="Proteomes" id="UP000005808"/>
    </source>
</evidence>
<dbReference type="Proteomes" id="UP000005808">
    <property type="component" value="Unassembled WGS sequence"/>
</dbReference>
<dbReference type="PANTHER" id="PTHR34071">
    <property type="entry name" value="5-NITROIMIDAZOLE ANTIBIOTICS RESISTANCE PROTEIN, NIMA-FAMILY-RELATED PROTEIN-RELATED"/>
    <property type="match status" value="1"/>
</dbReference>
<dbReference type="PATRIC" id="fig|1127483.3.peg.881"/>
<gene>
    <name evidence="1" type="ORF">OR16_04417</name>
</gene>
<dbReference type="PANTHER" id="PTHR34071:SF2">
    <property type="entry name" value="FLAVIN-NUCLEOTIDE-BINDING PROTEIN"/>
    <property type="match status" value="1"/>
</dbReference>
<organism evidence="1 2">
    <name type="scientific">Cupriavidus basilensis OR16</name>
    <dbReference type="NCBI Taxonomy" id="1127483"/>
    <lineage>
        <taxon>Bacteria</taxon>
        <taxon>Pseudomonadati</taxon>
        <taxon>Pseudomonadota</taxon>
        <taxon>Betaproteobacteria</taxon>
        <taxon>Burkholderiales</taxon>
        <taxon>Burkholderiaceae</taxon>
        <taxon>Cupriavidus</taxon>
    </lineage>
</organism>
<protein>
    <recommendedName>
        <fullName evidence="3">Flavin-nucleotide-binding protein</fullName>
    </recommendedName>
</protein>
<sequence>MTTTTPSYLDSAMRRTDLAWTDWEAIEAFLKDELICRVAVHDTPYPYVTAQSFTFTGDAFLIHSSRFGKLAAAIRANPLVTIEIDRPVALLKAPKGQNTSLEYYSVIARCVVVLRDSTDEVRAHQYQALDKFRPEKDYSPIEDGAANQIVAYRCEISEMTAKKRILADGQYSPPGQPKAPYLRYPFQAGATLSGLAPEAFDPHRFGREGR</sequence>
<dbReference type="Gene3D" id="2.30.110.10">
    <property type="entry name" value="Electron Transport, Fmn-binding Protein, Chain A"/>
    <property type="match status" value="1"/>
</dbReference>
<evidence type="ECO:0008006" key="3">
    <source>
        <dbReference type="Google" id="ProtNLM"/>
    </source>
</evidence>
<evidence type="ECO:0000313" key="1">
    <source>
        <dbReference type="EMBL" id="EHP44191.1"/>
    </source>
</evidence>
<dbReference type="EMBL" id="AHJE01000012">
    <property type="protein sequence ID" value="EHP44191.1"/>
    <property type="molecule type" value="Genomic_DNA"/>
</dbReference>
<comment type="caution">
    <text evidence="1">The sequence shown here is derived from an EMBL/GenBank/DDBJ whole genome shotgun (WGS) entry which is preliminary data.</text>
</comment>
<dbReference type="Pfam" id="PF12900">
    <property type="entry name" value="Pyridox_ox_2"/>
    <property type="match status" value="1"/>
</dbReference>
<accession>H1RZX5</accession>
<dbReference type="InterPro" id="IPR024747">
    <property type="entry name" value="Pyridox_Oxase-rel"/>
</dbReference>
<dbReference type="RefSeq" id="WP_006156687.1">
    <property type="nucleotide sequence ID" value="NZ_AHJE01000012.1"/>
</dbReference>
<reference evidence="1 2" key="1">
    <citation type="journal article" date="2012" name="J. Bacteriol.">
        <title>De Novo Genome Project of Cupriavidus basilensis OR16.</title>
        <authorList>
            <person name="Cserhati M."/>
            <person name="Kriszt B."/>
            <person name="Szoboszlay S."/>
            <person name="Toth A."/>
            <person name="Szabo I."/>
            <person name="Tancsics A."/>
            <person name="Nagy I."/>
            <person name="Horvath B."/>
            <person name="Nagy I."/>
            <person name="Kukolya J."/>
        </authorList>
    </citation>
    <scope>NUCLEOTIDE SEQUENCE [LARGE SCALE GENOMIC DNA]</scope>
    <source>
        <strain evidence="1 2">OR16</strain>
    </source>
</reference>
<dbReference type="SUPFAM" id="SSF50475">
    <property type="entry name" value="FMN-binding split barrel"/>
    <property type="match status" value="1"/>
</dbReference>
<dbReference type="InterPro" id="IPR012349">
    <property type="entry name" value="Split_barrel_FMN-bd"/>
</dbReference>
<dbReference type="AlphaFoldDB" id="H1RZX5"/>